<keyword evidence="3" id="KW-1185">Reference proteome</keyword>
<evidence type="ECO:0000313" key="2">
    <source>
        <dbReference type="EMBL" id="QHI96929.1"/>
    </source>
</evidence>
<accession>A0A857J178</accession>
<dbReference type="KEGG" id="xyk:GT347_02350"/>
<gene>
    <name evidence="2" type="ORF">GT347_02350</name>
</gene>
<feature type="region of interest" description="Disordered" evidence="1">
    <location>
        <begin position="444"/>
        <end position="472"/>
    </location>
</feature>
<organism evidence="2 3">
    <name type="scientific">Xylophilus rhododendri</name>
    <dbReference type="NCBI Taxonomy" id="2697032"/>
    <lineage>
        <taxon>Bacteria</taxon>
        <taxon>Pseudomonadati</taxon>
        <taxon>Pseudomonadota</taxon>
        <taxon>Betaproteobacteria</taxon>
        <taxon>Burkholderiales</taxon>
        <taxon>Xylophilus</taxon>
    </lineage>
</organism>
<evidence type="ECO:0000256" key="1">
    <source>
        <dbReference type="SAM" id="MobiDB-lite"/>
    </source>
</evidence>
<protein>
    <submittedName>
        <fullName evidence="2">Uncharacterized protein</fullName>
    </submittedName>
</protein>
<sequence length="472" mass="52393">MGFDTTSFVGGSMPAASNISALAAVAQGAAAHFLNKSKSTELKASHTSFSKSELSPQEISHDLQELLGLPTPATPENPQAVFHGAFSASKMPATLNTSPNESIKPASIPARHSIGKRAASTTLQQRLKIAIPVTIASFRHTMGLPNSIIHPNNNLLQVTSILNGRRIGLAIRPLLTHIEMQTLQSQTTSAFQNSLEAWVEYLAYRMAAINQRFEDNQEEILKWVREETAQVISQADNFIREEKIRTAYLAGKNSLLFGNSDPAQLHPAYAYATMQDMNNYAPCDFIAFVWYKKNDKQYGTMLARTLHECSGNTETHHAYSVGRQQKNLGQEAVFSSDYLNDIPRGERLRLEGNLDARNCGPGNFLYKQVPTFNWFKTTVPPLCPPYVSPHTRRRTELIAQLDQDFDNASNKRSLDPRILSTMTLGVPAQTEPNQQVFGPLQRPFIDQPSFDKQRQQFDGQAINQPGGHGRNG</sequence>
<dbReference type="RefSeq" id="WP_160550447.1">
    <property type="nucleotide sequence ID" value="NZ_CP047650.1"/>
</dbReference>
<reference evidence="2 3" key="1">
    <citation type="submission" date="2020-01" db="EMBL/GenBank/DDBJ databases">
        <title>Genome sequencing of strain KACC 21265.</title>
        <authorList>
            <person name="Heo J."/>
            <person name="Kim S.-J."/>
            <person name="Kim J.-S."/>
            <person name="Hong S.-B."/>
            <person name="Kwon S.-W."/>
        </authorList>
    </citation>
    <scope>NUCLEOTIDE SEQUENCE [LARGE SCALE GENOMIC DNA]</scope>
    <source>
        <strain evidence="2 3">KACC 21265</strain>
    </source>
</reference>
<proteinExistence type="predicted"/>
<dbReference type="AlphaFoldDB" id="A0A857J178"/>
<evidence type="ECO:0000313" key="3">
    <source>
        <dbReference type="Proteomes" id="UP000464787"/>
    </source>
</evidence>
<dbReference type="EMBL" id="CP047650">
    <property type="protein sequence ID" value="QHI96929.1"/>
    <property type="molecule type" value="Genomic_DNA"/>
</dbReference>
<dbReference type="Proteomes" id="UP000464787">
    <property type="component" value="Chromosome"/>
</dbReference>
<name>A0A857J178_9BURK</name>